<dbReference type="SMART" id="SM00332">
    <property type="entry name" value="PP2Cc"/>
    <property type="match status" value="1"/>
</dbReference>
<organism evidence="3">
    <name type="scientific">Albugo laibachii Nc14</name>
    <dbReference type="NCBI Taxonomy" id="890382"/>
    <lineage>
        <taxon>Eukaryota</taxon>
        <taxon>Sar</taxon>
        <taxon>Stramenopiles</taxon>
        <taxon>Oomycota</taxon>
        <taxon>Peronosporomycetes</taxon>
        <taxon>Albuginales</taxon>
        <taxon>Albuginaceae</taxon>
        <taxon>Albugo</taxon>
    </lineage>
</organism>
<dbReference type="PROSITE" id="PS51746">
    <property type="entry name" value="PPM_2"/>
    <property type="match status" value="1"/>
</dbReference>
<sequence length="336" mass="37315">MNTVQYIVHRIRKCKLYETPNEKSLSGTQSNQNTCFQSVSYATHEYHGDDAIGYGANYMVVADGVSGTVKSSGVLAKRLVSESLSQLSALRAQSLDVDMKTSDLERCMQNVIKKVVGVTQRKGRLDSTLSAVYFDKVSKRMFVFTIGDCKCILLRNRTLVFESDSIIYDFNVPAVVSNNSSINYCDDVKVQSCLYECGDVCLMFSDGVHDNLYLDQIVECSNQVYPNADSIAKRIVARVVDTFTNSTSLIPFAVSAASFCKEALTELESSGTNRKQFEAFSDKCQNLLGCTKSREILCKEQRVRKLAFYSATNLLNFAQKKLGKKDDVSVCVAILS</sequence>
<keyword evidence="1" id="KW-0464">Manganese</keyword>
<comment type="similarity">
    <text evidence="1">Belongs to the PP2C family.</text>
</comment>
<dbReference type="SUPFAM" id="SSF81606">
    <property type="entry name" value="PP2C-like"/>
    <property type="match status" value="1"/>
</dbReference>
<protein>
    <recommendedName>
        <fullName evidence="1">Protein phosphatase</fullName>
        <ecNumber evidence="1">3.1.3.16</ecNumber>
    </recommendedName>
</protein>
<dbReference type="Gene3D" id="3.60.40.10">
    <property type="entry name" value="PPM-type phosphatase domain"/>
    <property type="match status" value="1"/>
</dbReference>
<reference evidence="3" key="2">
    <citation type="submission" date="2011-02" db="EMBL/GenBank/DDBJ databases">
        <authorList>
            <person name="MacLean D."/>
        </authorList>
    </citation>
    <scope>NUCLEOTIDE SEQUENCE</scope>
</reference>
<gene>
    <name evidence="3" type="primary">AlNc14C53G4142</name>
    <name evidence="3" type="ORF">ALNC14_047730</name>
</gene>
<dbReference type="GO" id="GO:0046872">
    <property type="term" value="F:metal ion binding"/>
    <property type="evidence" value="ECO:0007669"/>
    <property type="project" value="UniProtKB-UniRule"/>
</dbReference>
<keyword evidence="1" id="KW-0479">Metal-binding</keyword>
<dbReference type="InterPro" id="IPR001932">
    <property type="entry name" value="PPM-type_phosphatase-like_dom"/>
</dbReference>
<comment type="cofactor">
    <cofactor evidence="1">
        <name>Mg(2+)</name>
        <dbReference type="ChEBI" id="CHEBI:18420"/>
    </cofactor>
</comment>
<feature type="domain" description="PPM-type phosphatase" evidence="2">
    <location>
        <begin position="33"/>
        <end position="335"/>
    </location>
</feature>
<comment type="catalytic activity">
    <reaction evidence="1">
        <text>O-phospho-L-seryl-[protein] + H2O = L-seryl-[protein] + phosphate</text>
        <dbReference type="Rhea" id="RHEA:20629"/>
        <dbReference type="Rhea" id="RHEA-COMP:9863"/>
        <dbReference type="Rhea" id="RHEA-COMP:11604"/>
        <dbReference type="ChEBI" id="CHEBI:15377"/>
        <dbReference type="ChEBI" id="CHEBI:29999"/>
        <dbReference type="ChEBI" id="CHEBI:43474"/>
        <dbReference type="ChEBI" id="CHEBI:83421"/>
        <dbReference type="EC" id="3.1.3.16"/>
    </reaction>
</comment>
<keyword evidence="1" id="KW-0904">Protein phosphatase</keyword>
<dbReference type="EMBL" id="FR824098">
    <property type="protein sequence ID" value="CCA18630.1"/>
    <property type="molecule type" value="Genomic_DNA"/>
</dbReference>
<dbReference type="PANTHER" id="PTHR12320">
    <property type="entry name" value="PROTEIN PHOSPHATASE 2C"/>
    <property type="match status" value="1"/>
</dbReference>
<dbReference type="HOGENOM" id="CLU_049556_0_0_1"/>
<proteinExistence type="inferred from homology"/>
<keyword evidence="1" id="KW-0460">Magnesium</keyword>
<name>F0WBV3_9STRA</name>
<dbReference type="InterPro" id="IPR036457">
    <property type="entry name" value="PPM-type-like_dom_sf"/>
</dbReference>
<comment type="catalytic activity">
    <reaction evidence="1">
        <text>O-phospho-L-threonyl-[protein] + H2O = L-threonyl-[protein] + phosphate</text>
        <dbReference type="Rhea" id="RHEA:47004"/>
        <dbReference type="Rhea" id="RHEA-COMP:11060"/>
        <dbReference type="Rhea" id="RHEA-COMP:11605"/>
        <dbReference type="ChEBI" id="CHEBI:15377"/>
        <dbReference type="ChEBI" id="CHEBI:30013"/>
        <dbReference type="ChEBI" id="CHEBI:43474"/>
        <dbReference type="ChEBI" id="CHEBI:61977"/>
        <dbReference type="EC" id="3.1.3.16"/>
    </reaction>
</comment>
<dbReference type="AlphaFoldDB" id="F0WBV3"/>
<dbReference type="PANTHER" id="PTHR12320:SF1">
    <property type="entry name" value="PROTEIN PHOSPHATASE PTC7 HOMOLOG"/>
    <property type="match status" value="1"/>
</dbReference>
<dbReference type="EC" id="3.1.3.16" evidence="1"/>
<dbReference type="InterPro" id="IPR039123">
    <property type="entry name" value="PPTC7"/>
</dbReference>
<evidence type="ECO:0000313" key="3">
    <source>
        <dbReference type="EMBL" id="CCA18630.1"/>
    </source>
</evidence>
<accession>F0WBV3</accession>
<dbReference type="GO" id="GO:0004722">
    <property type="term" value="F:protein serine/threonine phosphatase activity"/>
    <property type="evidence" value="ECO:0007669"/>
    <property type="project" value="UniProtKB-EC"/>
</dbReference>
<evidence type="ECO:0000259" key="2">
    <source>
        <dbReference type="PROSITE" id="PS51746"/>
    </source>
</evidence>
<evidence type="ECO:0000256" key="1">
    <source>
        <dbReference type="RuleBase" id="RU366020"/>
    </source>
</evidence>
<keyword evidence="1" id="KW-0378">Hydrolase</keyword>
<reference evidence="3" key="1">
    <citation type="journal article" date="2011" name="PLoS Biol.">
        <title>Gene gain and loss during evolution of obligate parasitism in the white rust pathogen of Arabidopsis thaliana.</title>
        <authorList>
            <person name="Kemen E."/>
            <person name="Gardiner A."/>
            <person name="Schultz-Larsen T."/>
            <person name="Kemen A.C."/>
            <person name="Balmuth A.L."/>
            <person name="Robert-Seilaniantz A."/>
            <person name="Bailey K."/>
            <person name="Holub E."/>
            <person name="Studholme D.J."/>
            <person name="Maclean D."/>
            <person name="Jones J.D."/>
        </authorList>
    </citation>
    <scope>NUCLEOTIDE SEQUENCE</scope>
</reference>
<comment type="cofactor">
    <cofactor evidence="1">
        <name>Mn(2+)</name>
        <dbReference type="ChEBI" id="CHEBI:29035"/>
    </cofactor>
</comment>